<dbReference type="InterPro" id="IPR036465">
    <property type="entry name" value="vWFA_dom_sf"/>
</dbReference>
<evidence type="ECO:0000313" key="3">
    <source>
        <dbReference type="Proteomes" id="UP000694888"/>
    </source>
</evidence>
<dbReference type="Pfam" id="PF00092">
    <property type="entry name" value="VWA"/>
    <property type="match status" value="1"/>
</dbReference>
<dbReference type="InterPro" id="IPR002035">
    <property type="entry name" value="VWF_A"/>
</dbReference>
<protein>
    <submittedName>
        <fullName evidence="4">Uncharacterized protein LOC106010973</fullName>
    </submittedName>
</protein>
<proteinExistence type="predicted"/>
<dbReference type="PANTHER" id="PTHR24020:SF20">
    <property type="entry name" value="PH DOMAIN-CONTAINING PROTEIN"/>
    <property type="match status" value="1"/>
</dbReference>
<accession>A0ABM1A540</accession>
<dbReference type="CDD" id="cd01450">
    <property type="entry name" value="vWFA_subfamily_ECM"/>
    <property type="match status" value="1"/>
</dbReference>
<evidence type="ECO:0000256" key="1">
    <source>
        <dbReference type="SAM" id="SignalP"/>
    </source>
</evidence>
<gene>
    <name evidence="4" type="primary">LOC106010973</name>
</gene>
<dbReference type="Gene3D" id="3.40.50.410">
    <property type="entry name" value="von Willebrand factor, type A domain"/>
    <property type="match status" value="1"/>
</dbReference>
<dbReference type="Proteomes" id="UP000694888">
    <property type="component" value="Unplaced"/>
</dbReference>
<evidence type="ECO:0000313" key="4">
    <source>
        <dbReference type="RefSeq" id="XP_012940997.2"/>
    </source>
</evidence>
<dbReference type="RefSeq" id="XP_012940997.2">
    <property type="nucleotide sequence ID" value="XM_013085543.2"/>
</dbReference>
<sequence>MMSHGSAGLLLLLSVVSMATSQAVDLTRLPEAKGEPVVRATVSQIRESCAFQNDYLYLKRLAFVSSEYGMASGSFRPRFHGGIWQISREDYKLTRNMDSKFYDLIHKKLNIEWKKTKWRDLRKPLYSGIAAMLTLERLSPIPRDAKRQAEFFEIYLSGNATLYLDQISRTQRSCDTKELDMAFVLDGSGSISASEFEESKKFTSLVLRNFLVGPDYTRVAVTTYSDHVFEDIRFLQYNTTDSVRKAVFTVTKEDEYTKTHLALESLLTSTFTAQGKSRKEAARIAVIQTDGNSDDRSLTLKAAGRLRDAGVTVFAIASIIQDVNTANKYNCTGKKNIMFDVKSKTTIMVSVSQ</sequence>
<evidence type="ECO:0000259" key="2">
    <source>
        <dbReference type="PROSITE" id="PS50234"/>
    </source>
</evidence>
<reference evidence="4" key="1">
    <citation type="submission" date="2025-08" db="UniProtKB">
        <authorList>
            <consortium name="RefSeq"/>
        </authorList>
    </citation>
    <scope>IDENTIFICATION</scope>
</reference>
<dbReference type="GeneID" id="106010973"/>
<name>A0ABM1A540_APLCA</name>
<dbReference type="InterPro" id="IPR050525">
    <property type="entry name" value="ECM_Assembly_Org"/>
</dbReference>
<feature type="domain" description="VWFA" evidence="2">
    <location>
        <begin position="180"/>
        <end position="317"/>
    </location>
</feature>
<dbReference type="PRINTS" id="PR00453">
    <property type="entry name" value="VWFADOMAIN"/>
</dbReference>
<keyword evidence="1" id="KW-0732">Signal</keyword>
<feature type="chain" id="PRO_5045431316" evidence="1">
    <location>
        <begin position="24"/>
        <end position="353"/>
    </location>
</feature>
<feature type="signal peptide" evidence="1">
    <location>
        <begin position="1"/>
        <end position="23"/>
    </location>
</feature>
<organism evidence="3 4">
    <name type="scientific">Aplysia californica</name>
    <name type="common">California sea hare</name>
    <dbReference type="NCBI Taxonomy" id="6500"/>
    <lineage>
        <taxon>Eukaryota</taxon>
        <taxon>Metazoa</taxon>
        <taxon>Spiralia</taxon>
        <taxon>Lophotrochozoa</taxon>
        <taxon>Mollusca</taxon>
        <taxon>Gastropoda</taxon>
        <taxon>Heterobranchia</taxon>
        <taxon>Euthyneura</taxon>
        <taxon>Tectipleura</taxon>
        <taxon>Aplysiida</taxon>
        <taxon>Aplysioidea</taxon>
        <taxon>Aplysiidae</taxon>
        <taxon>Aplysia</taxon>
    </lineage>
</organism>
<dbReference type="PANTHER" id="PTHR24020">
    <property type="entry name" value="COLLAGEN ALPHA"/>
    <property type="match status" value="1"/>
</dbReference>
<dbReference type="SMART" id="SM00327">
    <property type="entry name" value="VWA"/>
    <property type="match status" value="1"/>
</dbReference>
<dbReference type="SUPFAM" id="SSF53300">
    <property type="entry name" value="vWA-like"/>
    <property type="match status" value="1"/>
</dbReference>
<keyword evidence="3" id="KW-1185">Reference proteome</keyword>
<dbReference type="PROSITE" id="PS50234">
    <property type="entry name" value="VWFA"/>
    <property type="match status" value="1"/>
</dbReference>